<evidence type="ECO:0000313" key="5">
    <source>
        <dbReference type="EnsemblMetazoa" id="PPA29299.1"/>
    </source>
</evidence>
<dbReference type="PANTHER" id="PTHR23503">
    <property type="entry name" value="SOLUTE CARRIER FAMILY 2"/>
    <property type="match status" value="1"/>
</dbReference>
<gene>
    <name evidence="5" type="primary">WBGene00118853</name>
</gene>
<accession>A0A8R1YS25</accession>
<comment type="subcellular location">
    <subcellularLocation>
        <location evidence="1">Membrane</location>
    </subcellularLocation>
</comment>
<evidence type="ECO:0000256" key="1">
    <source>
        <dbReference type="ARBA" id="ARBA00004370"/>
    </source>
</evidence>
<dbReference type="GO" id="GO:0015749">
    <property type="term" value="P:monosaccharide transmembrane transport"/>
    <property type="evidence" value="ECO:0000318"/>
    <property type="project" value="GO_Central"/>
</dbReference>
<proteinExistence type="predicted"/>
<dbReference type="OrthoDB" id="8120565at2759"/>
<dbReference type="SUPFAM" id="SSF103473">
    <property type="entry name" value="MFS general substrate transporter"/>
    <property type="match status" value="2"/>
</dbReference>
<keyword evidence="2" id="KW-0812">Transmembrane</keyword>
<reference evidence="6" key="1">
    <citation type="journal article" date="2008" name="Nat. Genet.">
        <title>The Pristionchus pacificus genome provides a unique perspective on nematode lifestyle and parasitism.</title>
        <authorList>
            <person name="Dieterich C."/>
            <person name="Clifton S.W."/>
            <person name="Schuster L.N."/>
            <person name="Chinwalla A."/>
            <person name="Delehaunty K."/>
            <person name="Dinkelacker I."/>
            <person name="Fulton L."/>
            <person name="Fulton R."/>
            <person name="Godfrey J."/>
            <person name="Minx P."/>
            <person name="Mitreva M."/>
            <person name="Roeseler W."/>
            <person name="Tian H."/>
            <person name="Witte H."/>
            <person name="Yang S.P."/>
            <person name="Wilson R.K."/>
            <person name="Sommer R.J."/>
        </authorList>
    </citation>
    <scope>NUCLEOTIDE SEQUENCE [LARGE SCALE GENOMIC DNA]</scope>
    <source>
        <strain evidence="6">PS312</strain>
    </source>
</reference>
<dbReference type="Pfam" id="PF00083">
    <property type="entry name" value="Sugar_tr"/>
    <property type="match status" value="2"/>
</dbReference>
<evidence type="ECO:0000256" key="2">
    <source>
        <dbReference type="ARBA" id="ARBA00022692"/>
    </source>
</evidence>
<organism evidence="5 6">
    <name type="scientific">Pristionchus pacificus</name>
    <name type="common">Parasitic nematode worm</name>
    <dbReference type="NCBI Taxonomy" id="54126"/>
    <lineage>
        <taxon>Eukaryota</taxon>
        <taxon>Metazoa</taxon>
        <taxon>Ecdysozoa</taxon>
        <taxon>Nematoda</taxon>
        <taxon>Chromadorea</taxon>
        <taxon>Rhabditida</taxon>
        <taxon>Rhabditina</taxon>
        <taxon>Diplogasteromorpha</taxon>
        <taxon>Diplogasteroidea</taxon>
        <taxon>Neodiplogasteridae</taxon>
        <taxon>Pristionchus</taxon>
    </lineage>
</organism>
<sequence>MSRHALVLPFGELVTVSVISDQPAHYKSRYMGSLLNVEYIFIADFMNETIHERIGVHPSPHALNLIFSSFNIILPIASIAGQFLAAWSCRRFGRKGTALLSCIVLYLPGTLLSTIAEPARFFELLFLGRILWSLANGIASVNATVWIVECAPPSILGGMAALQEFTMAVESPVSILEREQDMNKARRSLARYYGVTTDCPSLDDELSRCEKKTASKADENNEKHGVSWMFNPCFLVDDKMRVVRQAAWLGSWVISILRIPSTLVPVLFVDRIGRRPLILFSLVLTVLSLSALMASIMIGDSMQVVSLVSFAAVVLVNGAGLGSVSRFYAAELVPRSLLLEAMSILSGIEAFTKIFVDFAFYPVANVIDEFHFNRYLNRDVLDDIAGRKNIKVSFTS</sequence>
<dbReference type="InterPro" id="IPR036259">
    <property type="entry name" value="MFS_trans_sf"/>
</dbReference>
<dbReference type="Proteomes" id="UP000005239">
    <property type="component" value="Unassembled WGS sequence"/>
</dbReference>
<dbReference type="GO" id="GO:0015149">
    <property type="term" value="F:hexose transmembrane transporter activity"/>
    <property type="evidence" value="ECO:0000318"/>
    <property type="project" value="GO_Central"/>
</dbReference>
<protein>
    <submittedName>
        <fullName evidence="5">Membrane transporter</fullName>
    </submittedName>
</protein>
<dbReference type="AlphaFoldDB" id="A0A2A6CMJ4"/>
<keyword evidence="4" id="KW-0472">Membrane</keyword>
<keyword evidence="6" id="KW-1185">Reference proteome</keyword>
<dbReference type="EnsemblMetazoa" id="PPA29299.1">
    <property type="protein sequence ID" value="PPA29299.1"/>
    <property type="gene ID" value="WBGene00118853"/>
</dbReference>
<accession>A0A2A6CMJ4</accession>
<dbReference type="InterPro" id="IPR005828">
    <property type="entry name" value="MFS_sugar_transport-like"/>
</dbReference>
<name>A0A2A6CMJ4_PRIPA</name>
<reference evidence="5" key="2">
    <citation type="submission" date="2022-06" db="UniProtKB">
        <authorList>
            <consortium name="EnsemblMetazoa"/>
        </authorList>
    </citation>
    <scope>IDENTIFICATION</scope>
    <source>
        <strain evidence="5">PS312</strain>
    </source>
</reference>
<dbReference type="PANTHER" id="PTHR23503:SF39">
    <property type="entry name" value="MAJOR FACILITATOR SUPERFAMILY (MFS) PROFILE DOMAIN-CONTAINING PROTEIN"/>
    <property type="match status" value="1"/>
</dbReference>
<dbReference type="Gene3D" id="1.20.1250.20">
    <property type="entry name" value="MFS general substrate transporter like domains"/>
    <property type="match status" value="2"/>
</dbReference>
<keyword evidence="3" id="KW-1133">Transmembrane helix</keyword>
<evidence type="ECO:0000313" key="6">
    <source>
        <dbReference type="Proteomes" id="UP000005239"/>
    </source>
</evidence>
<dbReference type="InterPro" id="IPR045263">
    <property type="entry name" value="GLUT"/>
</dbReference>
<evidence type="ECO:0000256" key="4">
    <source>
        <dbReference type="ARBA" id="ARBA00023136"/>
    </source>
</evidence>
<dbReference type="GO" id="GO:0016020">
    <property type="term" value="C:membrane"/>
    <property type="evidence" value="ECO:0000318"/>
    <property type="project" value="GO_Central"/>
</dbReference>
<evidence type="ECO:0000256" key="3">
    <source>
        <dbReference type="ARBA" id="ARBA00022989"/>
    </source>
</evidence>